<dbReference type="HOGENOM" id="CLU_009600_0_1_9"/>
<dbReference type="InterPro" id="IPR023631">
    <property type="entry name" value="Amidase_dom"/>
</dbReference>
<sequence length="571" mass="62362">MNYFPLKLTITWIKESYKNEELTPLALAEEIVKRAEANKEKNIWIVPPSLAMMKGYIEVLEDKKQSDYPLWGIPFAIKDNIDLAGVQTTAACESYGYLSKESATVVQKLIDAGAIPVGKTNLDQFATGLVGTRSPYGEVHNALNPELISGGSSSGSAVAVALGMAAFSLGTDTAGSGRVPAALNGLVGYKPSLGAWSTKGVVPACASLDCINVFANSLEDAELVNGVARGFDEACAWSRVYDMPFKQLPKKICLAKNGVSFYGPFKAVYEKKWEEAVSRIKDLGITVEYIDYTIFQKAASILYDGPWVAERWKDLGEFVDSHLEAIFPVTKTILKSGSKPEHTAESLFSAIHELQDYRMKTKRLLKDAVLIMPTAGGTFTREEVRNNPIKTNSQMGLYTNHCNLLDLCAISIPTKMKETNLPFGITIFGLADSEGLILGAAKTFLEAEPMKVAVCGLHKKGYPLESQLVELGAHYLESTQTAAFYKLYSLDTRPIKPGMCHVGEGGKAIEVDLYELPIAKFGAFMQNVSEPLAMGTITLKDNEKVVGFLCEDYATRTAKDITQEGKFILTK</sequence>
<dbReference type="Pfam" id="PF01425">
    <property type="entry name" value="Amidase"/>
    <property type="match status" value="1"/>
</dbReference>
<dbReference type="Gene3D" id="1.20.58.1700">
    <property type="match status" value="1"/>
</dbReference>
<name>F2JKL4_CELLD</name>
<dbReference type="PANTHER" id="PTHR11895">
    <property type="entry name" value="TRANSAMIDASE"/>
    <property type="match status" value="1"/>
</dbReference>
<proteinExistence type="predicted"/>
<dbReference type="NCBIfam" id="NF006043">
    <property type="entry name" value="PRK08186.1"/>
    <property type="match status" value="1"/>
</dbReference>
<dbReference type="SUPFAM" id="SSF75304">
    <property type="entry name" value="Amidase signature (AS) enzymes"/>
    <property type="match status" value="1"/>
</dbReference>
<dbReference type="EMBL" id="CP002582">
    <property type="protein sequence ID" value="ADZ82174.1"/>
    <property type="molecule type" value="Genomic_DNA"/>
</dbReference>
<dbReference type="KEGG" id="cle:Clole_0432"/>
<dbReference type="Proteomes" id="UP000008467">
    <property type="component" value="Chromosome"/>
</dbReference>
<dbReference type="GO" id="GO:0004039">
    <property type="term" value="F:allophanate hydrolase activity"/>
    <property type="evidence" value="ECO:0007669"/>
    <property type="project" value="UniProtKB-EC"/>
</dbReference>
<dbReference type="Gene3D" id="3.90.1300.10">
    <property type="entry name" value="Amidase signature (AS) domain"/>
    <property type="match status" value="1"/>
</dbReference>
<dbReference type="InterPro" id="IPR036928">
    <property type="entry name" value="AS_sf"/>
</dbReference>
<evidence type="ECO:0000313" key="3">
    <source>
        <dbReference type="EMBL" id="ADZ82174.1"/>
    </source>
</evidence>
<dbReference type="AlphaFoldDB" id="F2JKL4"/>
<protein>
    <submittedName>
        <fullName evidence="3">Allophanate hydrolase</fullName>
        <ecNumber evidence="3">3.5.1.54</ecNumber>
    </submittedName>
</protein>
<dbReference type="eggNOG" id="COG0154">
    <property type="taxonomic scope" value="Bacteria"/>
</dbReference>
<dbReference type="InterPro" id="IPR053844">
    <property type="entry name" value="AH_C"/>
</dbReference>
<reference evidence="3 4" key="1">
    <citation type="journal article" date="2011" name="J. Bacteriol.">
        <title>Complete genome sequence of the cellulose-degrading bacterium Cellulosilyticum lentocellum.</title>
        <authorList>
            <consortium name="US DOE Joint Genome Institute"/>
            <person name="Miller D.A."/>
            <person name="Suen G."/>
            <person name="Bruce D."/>
            <person name="Copeland A."/>
            <person name="Cheng J.F."/>
            <person name="Detter C."/>
            <person name="Goodwin L.A."/>
            <person name="Han C.S."/>
            <person name="Hauser L.J."/>
            <person name="Land M.L."/>
            <person name="Lapidus A."/>
            <person name="Lucas S."/>
            <person name="Meincke L."/>
            <person name="Pitluck S."/>
            <person name="Tapia R."/>
            <person name="Teshima H."/>
            <person name="Woyke T."/>
            <person name="Fox B.G."/>
            <person name="Angert E.R."/>
            <person name="Currie C.R."/>
        </authorList>
    </citation>
    <scope>NUCLEOTIDE SEQUENCE [LARGE SCALE GENOMIC DNA]</scope>
    <source>
        <strain evidence="4">ATCC 49066 / DSM 5427 / NCIMB 11756 / RHM5</strain>
    </source>
</reference>
<dbReference type="PANTHER" id="PTHR11895:SF169">
    <property type="entry name" value="GLUTAMYL-TRNA(GLN) AMIDOTRANSFERASE"/>
    <property type="match status" value="1"/>
</dbReference>
<keyword evidence="3" id="KW-0378">Hydrolase</keyword>
<dbReference type="STRING" id="642492.Clole_0432"/>
<dbReference type="RefSeq" id="WP_013655475.1">
    <property type="nucleotide sequence ID" value="NC_015275.1"/>
</dbReference>
<evidence type="ECO:0000259" key="1">
    <source>
        <dbReference type="Pfam" id="PF01425"/>
    </source>
</evidence>
<accession>F2JKL4</accession>
<dbReference type="Pfam" id="PF21986">
    <property type="entry name" value="AH_C"/>
    <property type="match status" value="1"/>
</dbReference>
<evidence type="ECO:0000313" key="4">
    <source>
        <dbReference type="Proteomes" id="UP000008467"/>
    </source>
</evidence>
<dbReference type="Gene3D" id="3.10.490.10">
    <property type="entry name" value="Gamma-glutamyl cyclotransferase-like"/>
    <property type="match status" value="1"/>
</dbReference>
<feature type="domain" description="Allophanate hydrolase C-terminal" evidence="2">
    <location>
        <begin position="450"/>
        <end position="567"/>
    </location>
</feature>
<organism evidence="3 4">
    <name type="scientific">Cellulosilyticum lentocellum (strain ATCC 49066 / DSM 5427 / NCIMB 11756 / RHM5)</name>
    <name type="common">Clostridium lentocellum</name>
    <dbReference type="NCBI Taxonomy" id="642492"/>
    <lineage>
        <taxon>Bacteria</taxon>
        <taxon>Bacillati</taxon>
        <taxon>Bacillota</taxon>
        <taxon>Clostridia</taxon>
        <taxon>Lachnospirales</taxon>
        <taxon>Cellulosilyticaceae</taxon>
        <taxon>Cellulosilyticum</taxon>
    </lineage>
</organism>
<evidence type="ECO:0000259" key="2">
    <source>
        <dbReference type="Pfam" id="PF21986"/>
    </source>
</evidence>
<gene>
    <name evidence="3" type="ordered locus">Clole_0432</name>
</gene>
<keyword evidence="4" id="KW-1185">Reference proteome</keyword>
<feature type="domain" description="Amidase" evidence="1">
    <location>
        <begin position="29"/>
        <end position="438"/>
    </location>
</feature>
<dbReference type="InterPro" id="IPR000120">
    <property type="entry name" value="Amidase"/>
</dbReference>
<dbReference type="EC" id="3.5.1.54" evidence="3"/>